<dbReference type="RefSeq" id="WP_104710303.1">
    <property type="nucleotide sequence ID" value="NZ_PTRA01000001.1"/>
</dbReference>
<dbReference type="Pfam" id="PF13563">
    <property type="entry name" value="2_5_RNA_ligase2"/>
    <property type="match status" value="1"/>
</dbReference>
<reference evidence="2" key="1">
    <citation type="submission" date="2018-02" db="EMBL/GenBank/DDBJ databases">
        <title>Genome sequencing of Solimonas sp. HR-BB.</title>
        <authorList>
            <person name="Lee Y."/>
            <person name="Jeon C.O."/>
        </authorList>
    </citation>
    <scope>NUCLEOTIDE SEQUENCE [LARGE SCALE GENOMIC DNA]</scope>
    <source>
        <strain evidence="2">HR-U</strain>
    </source>
</reference>
<protein>
    <recommendedName>
        <fullName evidence="3">2'-5' RNA ligase</fullName>
    </recommendedName>
</protein>
<sequence>MPRYLIAALPPESIAEPIWVYKRYVAEHYGSVRGLRVLPHITYVSPFTLPENVSSSSLEEQLESFLRSFQSESIQLTDFGYFSTKRGHVIYVAVEKTERMEQHYLALDAFVRETLQVSLPPIHPVFTPHLTIAYRDLSRSQFEQAWPYFEQESFSTRMPLDALWLLQHTGKQWEPLRKFDFASNV</sequence>
<gene>
    <name evidence="1" type="ORF">C5O19_05355</name>
</gene>
<dbReference type="AlphaFoldDB" id="A0A2S7IMW5"/>
<dbReference type="InterPro" id="IPR050580">
    <property type="entry name" value="2H_phosphoesterase_YjcG-like"/>
</dbReference>
<dbReference type="Proteomes" id="UP000239590">
    <property type="component" value="Unassembled WGS sequence"/>
</dbReference>
<dbReference type="InterPro" id="IPR009097">
    <property type="entry name" value="Cyclic_Pdiesterase"/>
</dbReference>
<organism evidence="1 2">
    <name type="scientific">Siphonobacter curvatus</name>
    <dbReference type="NCBI Taxonomy" id="2094562"/>
    <lineage>
        <taxon>Bacteria</taxon>
        <taxon>Pseudomonadati</taxon>
        <taxon>Bacteroidota</taxon>
        <taxon>Cytophagia</taxon>
        <taxon>Cytophagales</taxon>
        <taxon>Cytophagaceae</taxon>
        <taxon>Siphonobacter</taxon>
    </lineage>
</organism>
<dbReference type="EMBL" id="PTRA01000001">
    <property type="protein sequence ID" value="PQA59083.1"/>
    <property type="molecule type" value="Genomic_DNA"/>
</dbReference>
<evidence type="ECO:0008006" key="3">
    <source>
        <dbReference type="Google" id="ProtNLM"/>
    </source>
</evidence>
<dbReference type="SUPFAM" id="SSF55144">
    <property type="entry name" value="LigT-like"/>
    <property type="match status" value="1"/>
</dbReference>
<name>A0A2S7IMW5_9BACT</name>
<dbReference type="PANTHER" id="PTHR40037">
    <property type="entry name" value="PHOSPHOESTERASE YJCG-RELATED"/>
    <property type="match status" value="1"/>
</dbReference>
<comment type="caution">
    <text evidence="1">The sequence shown here is derived from an EMBL/GenBank/DDBJ whole genome shotgun (WGS) entry which is preliminary data.</text>
</comment>
<accession>A0A2S7IMW5</accession>
<evidence type="ECO:0000313" key="2">
    <source>
        <dbReference type="Proteomes" id="UP000239590"/>
    </source>
</evidence>
<proteinExistence type="predicted"/>
<dbReference type="PANTHER" id="PTHR40037:SF1">
    <property type="entry name" value="PHOSPHOESTERASE SAOUHSC_00951-RELATED"/>
    <property type="match status" value="1"/>
</dbReference>
<dbReference type="OrthoDB" id="1951600at2"/>
<dbReference type="Gene3D" id="3.90.1140.10">
    <property type="entry name" value="Cyclic phosphodiesterase"/>
    <property type="match status" value="1"/>
</dbReference>
<evidence type="ECO:0000313" key="1">
    <source>
        <dbReference type="EMBL" id="PQA59083.1"/>
    </source>
</evidence>
<keyword evidence="2" id="KW-1185">Reference proteome</keyword>